<evidence type="ECO:0000259" key="5">
    <source>
        <dbReference type="PROSITE" id="PS50931"/>
    </source>
</evidence>
<reference evidence="6" key="1">
    <citation type="submission" date="2021-10" db="EMBL/GenBank/DDBJ databases">
        <title>Streptomyces nigrumlapis sp.nov.,an antimicrobial producing actinobacterium isolated from Black Gobi rocks.</title>
        <authorList>
            <person name="Wen Y."/>
            <person name="Zhang W."/>
            <person name="Liu X.G."/>
        </authorList>
    </citation>
    <scope>NUCLEOTIDE SEQUENCE</scope>
    <source>
        <strain evidence="6">ST13-2-2</strain>
    </source>
</reference>
<dbReference type="EMBL" id="CP086322">
    <property type="protein sequence ID" value="UQA90550.1"/>
    <property type="molecule type" value="Genomic_DNA"/>
</dbReference>
<dbReference type="PRINTS" id="PR00039">
    <property type="entry name" value="HTHLYSR"/>
</dbReference>
<organism evidence="6 7">
    <name type="scientific">Streptomyces halobius</name>
    <dbReference type="NCBI Taxonomy" id="2879846"/>
    <lineage>
        <taxon>Bacteria</taxon>
        <taxon>Bacillati</taxon>
        <taxon>Actinomycetota</taxon>
        <taxon>Actinomycetes</taxon>
        <taxon>Kitasatosporales</taxon>
        <taxon>Streptomycetaceae</taxon>
        <taxon>Streptomyces</taxon>
    </lineage>
</organism>
<dbReference type="InterPro" id="IPR036390">
    <property type="entry name" value="WH_DNA-bd_sf"/>
</dbReference>
<proteinExistence type="inferred from homology"/>
<keyword evidence="3" id="KW-0238">DNA-binding</keyword>
<dbReference type="Gene3D" id="1.10.10.10">
    <property type="entry name" value="Winged helix-like DNA-binding domain superfamily/Winged helix DNA-binding domain"/>
    <property type="match status" value="1"/>
</dbReference>
<dbReference type="InterPro" id="IPR036388">
    <property type="entry name" value="WH-like_DNA-bd_sf"/>
</dbReference>
<keyword evidence="2" id="KW-0805">Transcription regulation</keyword>
<evidence type="ECO:0000256" key="3">
    <source>
        <dbReference type="ARBA" id="ARBA00023125"/>
    </source>
</evidence>
<gene>
    <name evidence="6" type="ORF">K9S39_00290</name>
</gene>
<dbReference type="PANTHER" id="PTHR30346:SF28">
    <property type="entry name" value="HTH-TYPE TRANSCRIPTIONAL REGULATOR CYNR"/>
    <property type="match status" value="1"/>
</dbReference>
<feature type="domain" description="HTH lysR-type" evidence="5">
    <location>
        <begin position="22"/>
        <end position="79"/>
    </location>
</feature>
<keyword evidence="4" id="KW-0804">Transcription</keyword>
<accession>A0ABY4M2H9</accession>
<evidence type="ECO:0000313" key="6">
    <source>
        <dbReference type="EMBL" id="UQA90550.1"/>
    </source>
</evidence>
<protein>
    <submittedName>
        <fullName evidence="6">LysR family transcriptional regulator</fullName>
    </submittedName>
</protein>
<name>A0ABY4M2H9_9ACTN</name>
<evidence type="ECO:0000256" key="1">
    <source>
        <dbReference type="ARBA" id="ARBA00009437"/>
    </source>
</evidence>
<evidence type="ECO:0000256" key="2">
    <source>
        <dbReference type="ARBA" id="ARBA00023015"/>
    </source>
</evidence>
<dbReference type="Proteomes" id="UP000830115">
    <property type="component" value="Chromosome"/>
</dbReference>
<comment type="similarity">
    <text evidence="1">Belongs to the LysR transcriptional regulatory family.</text>
</comment>
<evidence type="ECO:0000256" key="4">
    <source>
        <dbReference type="ARBA" id="ARBA00023163"/>
    </source>
</evidence>
<dbReference type="Pfam" id="PF00126">
    <property type="entry name" value="HTH_1"/>
    <property type="match status" value="1"/>
</dbReference>
<dbReference type="PANTHER" id="PTHR30346">
    <property type="entry name" value="TRANSCRIPTIONAL DUAL REGULATOR HCAR-RELATED"/>
    <property type="match status" value="1"/>
</dbReference>
<dbReference type="SUPFAM" id="SSF46785">
    <property type="entry name" value="Winged helix' DNA-binding domain"/>
    <property type="match status" value="1"/>
</dbReference>
<keyword evidence="7" id="KW-1185">Reference proteome</keyword>
<dbReference type="PROSITE" id="PS50931">
    <property type="entry name" value="HTH_LYSR"/>
    <property type="match status" value="1"/>
</dbReference>
<evidence type="ECO:0000313" key="7">
    <source>
        <dbReference type="Proteomes" id="UP000830115"/>
    </source>
</evidence>
<dbReference type="RefSeq" id="WP_248861291.1">
    <property type="nucleotide sequence ID" value="NZ_CP086322.1"/>
</dbReference>
<sequence length="153" mass="17072">MIREVQEITAIHKGEFSTVTAIDIDQLTHVIALHDADTFTRAAENLGLTQSALSRSIGRLKERLGYRIFVRGASRVELTTTGEALVGNLRALLPKLQNALVQEPTPLRLGYTVVMPDYWPYVRFELSRPIPASRWKSTNAFPPAEACSTVPPW</sequence>
<dbReference type="InterPro" id="IPR000847">
    <property type="entry name" value="LysR_HTH_N"/>
</dbReference>